<comment type="caution">
    <text evidence="1">The sequence shown here is derived from an EMBL/GenBank/DDBJ whole genome shotgun (WGS) entry which is preliminary data.</text>
</comment>
<organism evidence="1 2">
    <name type="scientific">Macrosiphum euphorbiae</name>
    <name type="common">potato aphid</name>
    <dbReference type="NCBI Taxonomy" id="13131"/>
    <lineage>
        <taxon>Eukaryota</taxon>
        <taxon>Metazoa</taxon>
        <taxon>Ecdysozoa</taxon>
        <taxon>Arthropoda</taxon>
        <taxon>Hexapoda</taxon>
        <taxon>Insecta</taxon>
        <taxon>Pterygota</taxon>
        <taxon>Neoptera</taxon>
        <taxon>Paraneoptera</taxon>
        <taxon>Hemiptera</taxon>
        <taxon>Sternorrhyncha</taxon>
        <taxon>Aphidomorpha</taxon>
        <taxon>Aphidoidea</taxon>
        <taxon>Aphididae</taxon>
        <taxon>Macrosiphini</taxon>
        <taxon>Macrosiphum</taxon>
    </lineage>
</organism>
<evidence type="ECO:0008006" key="3">
    <source>
        <dbReference type="Google" id="ProtNLM"/>
    </source>
</evidence>
<dbReference type="SUPFAM" id="SSF53098">
    <property type="entry name" value="Ribonuclease H-like"/>
    <property type="match status" value="1"/>
</dbReference>
<dbReference type="PANTHER" id="PTHR11697">
    <property type="entry name" value="GENERAL TRANSCRIPTION FACTOR 2-RELATED ZINC FINGER PROTEIN"/>
    <property type="match status" value="1"/>
</dbReference>
<keyword evidence="2" id="KW-1185">Reference proteome</keyword>
<reference evidence="1 2" key="1">
    <citation type="submission" date="2023-01" db="EMBL/GenBank/DDBJ databases">
        <authorList>
            <person name="Whitehead M."/>
        </authorList>
    </citation>
    <scope>NUCLEOTIDE SEQUENCE [LARGE SCALE GENOMIC DNA]</scope>
</reference>
<dbReference type="InterPro" id="IPR012337">
    <property type="entry name" value="RNaseH-like_sf"/>
</dbReference>
<dbReference type="AlphaFoldDB" id="A0AAV0WTL3"/>
<gene>
    <name evidence="1" type="ORF">MEUPH1_LOCUS14474</name>
</gene>
<protein>
    <recommendedName>
        <fullName evidence="3">Zinc finger MYM-type protein 1-like</fullName>
    </recommendedName>
</protein>
<name>A0AAV0WTL3_9HEMI</name>
<evidence type="ECO:0000313" key="1">
    <source>
        <dbReference type="EMBL" id="CAI6359023.1"/>
    </source>
</evidence>
<proteinExistence type="predicted"/>
<dbReference type="PANTHER" id="PTHR11697:SF230">
    <property type="entry name" value="ZINC FINGER, MYM DOMAIN CONTAINING 1"/>
    <property type="match status" value="1"/>
</dbReference>
<accession>A0AAV0WTL3</accession>
<sequence>MQGKYRGLKSYIQNENPRALNVWCFAHILNLVVVNACESSIHTKQFFTTVQALTVFMSARKRNAEFIDNQTNLYPNGKMLRLKNLSTTRWCSHDRAINVIYHKYLAVIKTLESLLKCEDTTTVIQARGLYHSVSSFEFIAVMIFMRKLFAVTTPLSNYLQSPSLDYVEALCLVDSVQNRLKVLRSEEQFSLLIDESKSFASANYLVVTGLKEI</sequence>
<dbReference type="InterPro" id="IPR055298">
    <property type="entry name" value="AtLOH3-like"/>
</dbReference>
<dbReference type="Proteomes" id="UP001160148">
    <property type="component" value="Unassembled WGS sequence"/>
</dbReference>
<evidence type="ECO:0000313" key="2">
    <source>
        <dbReference type="Proteomes" id="UP001160148"/>
    </source>
</evidence>
<dbReference type="EMBL" id="CARXXK010000002">
    <property type="protein sequence ID" value="CAI6359023.1"/>
    <property type="molecule type" value="Genomic_DNA"/>
</dbReference>